<accession>K6Z0Z5</accession>
<dbReference type="EMBL" id="BAEQ01000050">
    <property type="protein sequence ID" value="GAC29836.1"/>
    <property type="molecule type" value="Genomic_DNA"/>
</dbReference>
<comment type="caution">
    <text evidence="1">The sequence shown here is derived from an EMBL/GenBank/DDBJ whole genome shotgun (WGS) entry which is preliminary data.</text>
</comment>
<reference evidence="2" key="1">
    <citation type="journal article" date="2014" name="Environ. Microbiol.">
        <title>Comparative genomics of the marine bacterial genus Glaciecola reveals the high degree of genomic diversity and genomic characteristic for cold adaptation.</title>
        <authorList>
            <person name="Qin Q.L."/>
            <person name="Xie B.B."/>
            <person name="Yu Y."/>
            <person name="Shu Y.L."/>
            <person name="Rong J.C."/>
            <person name="Zhang Y.J."/>
            <person name="Zhao D.L."/>
            <person name="Chen X.L."/>
            <person name="Zhang X.Y."/>
            <person name="Chen B."/>
            <person name="Zhou B.C."/>
            <person name="Zhang Y.Z."/>
        </authorList>
    </citation>
    <scope>NUCLEOTIDE SEQUENCE [LARGE SCALE GENOMIC DNA]</scope>
    <source>
        <strain evidence="2">ACAM 615</strain>
    </source>
</reference>
<keyword evidence="2" id="KW-1185">Reference proteome</keyword>
<protein>
    <submittedName>
        <fullName evidence="1">Uncharacterized protein</fullName>
    </submittedName>
</protein>
<evidence type="ECO:0000313" key="1">
    <source>
        <dbReference type="EMBL" id="GAC29836.1"/>
    </source>
</evidence>
<evidence type="ECO:0000313" key="2">
    <source>
        <dbReference type="Proteomes" id="UP000006251"/>
    </source>
</evidence>
<organism evidence="1 2">
    <name type="scientific">Brumicola pallidula DSM 14239 = ACAM 615</name>
    <dbReference type="NCBI Taxonomy" id="1121922"/>
    <lineage>
        <taxon>Bacteria</taxon>
        <taxon>Pseudomonadati</taxon>
        <taxon>Pseudomonadota</taxon>
        <taxon>Gammaproteobacteria</taxon>
        <taxon>Alteromonadales</taxon>
        <taxon>Alteromonadaceae</taxon>
        <taxon>Brumicola</taxon>
    </lineage>
</organism>
<gene>
    <name evidence="1" type="ORF">GPAL_2985</name>
</gene>
<name>K6Z0Z5_9ALTE</name>
<dbReference type="AlphaFoldDB" id="K6Z0Z5"/>
<dbReference type="Proteomes" id="UP000006251">
    <property type="component" value="Unassembled WGS sequence"/>
</dbReference>
<proteinExistence type="predicted"/>
<sequence>MHAAYFLYFKDQHTLVHPYSDPDLPVYRYQARQEQVISNKVTN</sequence>